<evidence type="ECO:0000313" key="2">
    <source>
        <dbReference type="EMBL" id="KRM78802.1"/>
    </source>
</evidence>
<dbReference type="Proteomes" id="UP000051813">
    <property type="component" value="Unassembled WGS sequence"/>
</dbReference>
<name>A0A0R2BJV3_9LACO</name>
<dbReference type="AlphaFoldDB" id="A0A0R2BJV3"/>
<evidence type="ECO:0000313" key="3">
    <source>
        <dbReference type="Proteomes" id="UP000051813"/>
    </source>
</evidence>
<feature type="domain" description="Helix-turn-helix conjugative transposon-like" evidence="1">
    <location>
        <begin position="8"/>
        <end position="63"/>
    </location>
</feature>
<dbReference type="Pfam" id="PF12645">
    <property type="entry name" value="HTH_16"/>
    <property type="match status" value="1"/>
</dbReference>
<protein>
    <recommendedName>
        <fullName evidence="1">Helix-turn-helix conjugative transposon-like domain-containing protein</fullName>
    </recommendedName>
</protein>
<evidence type="ECO:0000259" key="1">
    <source>
        <dbReference type="Pfam" id="PF12645"/>
    </source>
</evidence>
<keyword evidence="3" id="KW-1185">Reference proteome</keyword>
<comment type="caution">
    <text evidence="2">The sequence shown here is derived from an EMBL/GenBank/DDBJ whole genome shotgun (WGS) entry which is preliminary data.</text>
</comment>
<dbReference type="PATRIC" id="fig|1423738.3.peg.283"/>
<accession>A0A0R2BJV3</accession>
<reference evidence="2 3" key="1">
    <citation type="journal article" date="2015" name="Genome Announc.">
        <title>Expanding the biotechnology potential of lactobacilli through comparative genomics of 213 strains and associated genera.</title>
        <authorList>
            <person name="Sun Z."/>
            <person name="Harris H.M."/>
            <person name="McCann A."/>
            <person name="Guo C."/>
            <person name="Argimon S."/>
            <person name="Zhang W."/>
            <person name="Yang X."/>
            <person name="Jeffery I.B."/>
            <person name="Cooney J.C."/>
            <person name="Kagawa T.F."/>
            <person name="Liu W."/>
            <person name="Song Y."/>
            <person name="Salvetti E."/>
            <person name="Wrobel A."/>
            <person name="Rasinkangas P."/>
            <person name="Parkhill J."/>
            <person name="Rea M.C."/>
            <person name="O'Sullivan O."/>
            <person name="Ritari J."/>
            <person name="Douillard F.P."/>
            <person name="Paul Ross R."/>
            <person name="Yang R."/>
            <person name="Briner A.E."/>
            <person name="Felis G.E."/>
            <person name="de Vos W.M."/>
            <person name="Barrangou R."/>
            <person name="Klaenhammer T.R."/>
            <person name="Caufield P.W."/>
            <person name="Cui Y."/>
            <person name="Zhang H."/>
            <person name="O'Toole P.W."/>
        </authorList>
    </citation>
    <scope>NUCLEOTIDE SEQUENCE [LARGE SCALE GENOMIC DNA]</scope>
    <source>
        <strain evidence="2 3">DSM 20335</strain>
    </source>
</reference>
<dbReference type="InterPro" id="IPR024760">
    <property type="entry name" value="HTH_dom_conjug_TS-like"/>
</dbReference>
<dbReference type="STRING" id="1423738.FC84_GL000280"/>
<dbReference type="EMBL" id="AYYK01000009">
    <property type="protein sequence ID" value="KRM78802.1"/>
    <property type="molecule type" value="Genomic_DNA"/>
</dbReference>
<proteinExistence type="predicted"/>
<gene>
    <name evidence="2" type="ORF">FC84_GL000280</name>
</gene>
<organism evidence="2 3">
    <name type="scientific">Lapidilactobacillus dextrinicus DSM 20335</name>
    <dbReference type="NCBI Taxonomy" id="1423738"/>
    <lineage>
        <taxon>Bacteria</taxon>
        <taxon>Bacillati</taxon>
        <taxon>Bacillota</taxon>
        <taxon>Bacilli</taxon>
        <taxon>Lactobacillales</taxon>
        <taxon>Lactobacillaceae</taxon>
        <taxon>Lapidilactobacillus</taxon>
    </lineage>
</organism>
<dbReference type="OrthoDB" id="2296143at2"/>
<dbReference type="RefSeq" id="WP_057756787.1">
    <property type="nucleotide sequence ID" value="NZ_AYYK01000009.1"/>
</dbReference>
<sequence length="70" mass="8284">MEQINLVPTILAAQAGNEEAMVELLFRFDPICIRQAKYGRKTFDEDCYQELHLHLIKVIRNFDVEKFKNK</sequence>